<dbReference type="GO" id="GO:0045040">
    <property type="term" value="P:protein insertion into mitochondrial outer membrane"/>
    <property type="evidence" value="ECO:0007669"/>
    <property type="project" value="UniProtKB-UniRule"/>
</dbReference>
<keyword evidence="3 9" id="KW-1000">Mitochondrion outer membrane</keyword>
<protein>
    <recommendedName>
        <fullName evidence="9">Mitochondrial distribution and morphology protein 12</fullName>
    </recommendedName>
    <alternativeName>
        <fullName evidence="9">Mitochondrial inheritance component MDM12</fullName>
    </alternativeName>
</protein>
<dbReference type="HAMAP" id="MF_03104">
    <property type="entry name" value="Mdm12"/>
    <property type="match status" value="1"/>
</dbReference>
<sequence length="360" mass="40559">MEFDWSKLDKELALKMKNFINQQFQKILLPPYLKNIRVESFDFGSVAPKVDIESIEDPYPHFYQDMDADHGGLGKEMAKQCEDLKENQRDGLDTDASADDSDDVASTSSQPPPYAETGFSPLQMHGLASLSTHPFPTSPYKSSKLSVGANCCLPFFQSTFSGSSGNVVSVSGLSTPHWVGTHLLNSHCQLPCKNEEILAPINQNIQITSSSSMPPLVNQTKSNLMEEKNNKASQNTPFNEDFQIRVRIAYEGDIQIEITAELHLNYHSTMFITLPVKITLTGLSFEAIGILAYINKRFHFCFIDEEKEKLLKNIKIESEIGDKSKQILKNVGKVETFLLEQFRKIIERELVFPSWLTIVI</sequence>
<dbReference type="InterPro" id="IPR031468">
    <property type="entry name" value="SMP_LBD"/>
</dbReference>
<evidence type="ECO:0000259" key="11">
    <source>
        <dbReference type="PROSITE" id="PS51847"/>
    </source>
</evidence>
<feature type="region of interest" description="Disordered" evidence="10">
    <location>
        <begin position="87"/>
        <end position="120"/>
    </location>
</feature>
<evidence type="ECO:0000256" key="4">
    <source>
        <dbReference type="ARBA" id="ARBA00022824"/>
    </source>
</evidence>
<comment type="subcellular location">
    <subcellularLocation>
        <location evidence="1">Membrane</location>
    </subcellularLocation>
    <subcellularLocation>
        <location evidence="9">Mitochondrion outer membrane</location>
        <topology evidence="9">Peripheral membrane protein</topology>
        <orientation evidence="9">Cytoplasmic side</orientation>
    </subcellularLocation>
    <subcellularLocation>
        <location evidence="9">Endoplasmic reticulum membrane</location>
        <topology evidence="9">Peripheral membrane protein</topology>
        <orientation evidence="9">Cytoplasmic side</orientation>
    </subcellularLocation>
    <text evidence="9">The ERMES/MDM complex localizes to a few discrete foci (around 10 per single cell), that represent mitochondria-endoplasmic reticulum junctions. These foci are often found next to mtDNA nucleoids.</text>
</comment>
<evidence type="ECO:0000256" key="3">
    <source>
        <dbReference type="ARBA" id="ARBA00022787"/>
    </source>
</evidence>
<evidence type="ECO:0000256" key="7">
    <source>
        <dbReference type="ARBA" id="ARBA00023128"/>
    </source>
</evidence>
<keyword evidence="7 9" id="KW-0496">Mitochondrion</keyword>
<evidence type="ECO:0000256" key="10">
    <source>
        <dbReference type="SAM" id="MobiDB-lite"/>
    </source>
</evidence>
<dbReference type="OrthoDB" id="3356905at2759"/>
<dbReference type="PANTHER" id="PTHR28204">
    <property type="entry name" value="MITOCHONDRIAL DISTRIBUTION AND MORPHOLOGY PROTEIN 12"/>
    <property type="match status" value="1"/>
</dbReference>
<dbReference type="PROSITE" id="PS51847">
    <property type="entry name" value="SMP"/>
    <property type="match status" value="1"/>
</dbReference>
<accession>A0A899G155</accession>
<evidence type="ECO:0000256" key="8">
    <source>
        <dbReference type="ARBA" id="ARBA00023136"/>
    </source>
</evidence>
<dbReference type="GO" id="GO:0032865">
    <property type="term" value="C:ERMES complex"/>
    <property type="evidence" value="ECO:0007669"/>
    <property type="project" value="UniProtKB-UniRule"/>
</dbReference>
<feature type="domain" description="SMP-LTD" evidence="11">
    <location>
        <begin position="1"/>
        <end position="360"/>
    </location>
</feature>
<dbReference type="GO" id="GO:0005789">
    <property type="term" value="C:endoplasmic reticulum membrane"/>
    <property type="evidence" value="ECO:0007669"/>
    <property type="project" value="UniProtKB-SubCell"/>
</dbReference>
<organism evidence="12 13">
    <name type="scientific">Pneumocystis wakefieldiae</name>
    <dbReference type="NCBI Taxonomy" id="38082"/>
    <lineage>
        <taxon>Eukaryota</taxon>
        <taxon>Fungi</taxon>
        <taxon>Dikarya</taxon>
        <taxon>Ascomycota</taxon>
        <taxon>Taphrinomycotina</taxon>
        <taxon>Pneumocystomycetes</taxon>
        <taxon>Pneumocystaceae</taxon>
        <taxon>Pneumocystis</taxon>
    </lineage>
</organism>
<dbReference type="PANTHER" id="PTHR28204:SF1">
    <property type="entry name" value="MITOCHONDRIAL DISTRIBUTION AND MORPHOLOGY PROTEIN 12"/>
    <property type="match status" value="1"/>
</dbReference>
<dbReference type="GO" id="GO:0015914">
    <property type="term" value="P:phospholipid transport"/>
    <property type="evidence" value="ECO:0007669"/>
    <property type="project" value="TreeGrafter"/>
</dbReference>
<proteinExistence type="inferred from homology"/>
<evidence type="ECO:0000256" key="5">
    <source>
        <dbReference type="ARBA" id="ARBA00023055"/>
    </source>
</evidence>
<name>A0A899G155_9ASCO</name>
<keyword evidence="8 9" id="KW-0472">Membrane</keyword>
<comment type="function">
    <text evidence="9">Component of the ERMES/MDM complex, which serves as a molecular tether to connect the endoplasmic reticulum (ER) and mitochondria. Components of this complex are involved in the control of mitochondrial shape and protein biogenesis, and function in nonvesicular lipid trafficking between the ER and mitochondria. MDM12 is required for the interaction of the ER-resident membrane protein MMM1 and the outer mitochondrial membrane-resident beta-barrel protein MDM10. The MDM12-MMM1 subcomplex functions in the major beta-barrel assembly pathway that is responsible for biogenesis of all mitochondrial outer membrane beta-barrel proteins, and acts in a late step after the SAM complex. The MDM10-MDM12-MMM1 subcomplex further acts in the TOM40-specific pathway after the action of the MDM12-MMM1 complex. Essential for establishing and maintaining the structure of mitochondria and maintenance of mtDNA nucleoids.</text>
</comment>
<evidence type="ECO:0000256" key="9">
    <source>
        <dbReference type="HAMAP-Rule" id="MF_03104"/>
    </source>
</evidence>
<keyword evidence="2" id="KW-0813">Transport</keyword>
<evidence type="ECO:0000313" key="12">
    <source>
        <dbReference type="EMBL" id="QSL65088.1"/>
    </source>
</evidence>
<evidence type="ECO:0000313" key="13">
    <source>
        <dbReference type="Proteomes" id="UP000663699"/>
    </source>
</evidence>
<gene>
    <name evidence="9" type="primary">MDM12</name>
    <name evidence="12" type="ORF">MERGE_002393</name>
</gene>
<evidence type="ECO:0000256" key="2">
    <source>
        <dbReference type="ARBA" id="ARBA00022448"/>
    </source>
</evidence>
<dbReference type="InterPro" id="IPR027532">
    <property type="entry name" value="Mdm12"/>
</dbReference>
<dbReference type="CDD" id="cd21672">
    <property type="entry name" value="SMP_Mdm12"/>
    <property type="match status" value="1"/>
</dbReference>
<reference evidence="12" key="1">
    <citation type="submission" date="2020-06" db="EMBL/GenBank/DDBJ databases">
        <title>Genomes of multiple members of Pneumocystis genus reveal paths to human pathogen Pneumocystis jirovecii.</title>
        <authorList>
            <person name="Cisse O.H."/>
            <person name="Ma L."/>
            <person name="Dekker J."/>
            <person name="Khil P."/>
            <person name="Jo J."/>
            <person name="Brenchley J."/>
            <person name="Blair R."/>
            <person name="Pahar B."/>
            <person name="Chabe M."/>
            <person name="Van Rompay K.A."/>
            <person name="Keesler R."/>
            <person name="Sukura A."/>
            <person name="Hirsch V."/>
            <person name="Kutty G."/>
            <person name="Liu Y."/>
            <person name="Peng L."/>
            <person name="Chen J."/>
            <person name="Song J."/>
            <person name="Weissenbacher-Lang C."/>
            <person name="Xu J."/>
            <person name="Upham N.S."/>
            <person name="Stajich J.E."/>
            <person name="Cuomo C.A."/>
            <person name="Cushion M.T."/>
            <person name="Kovacs J.A."/>
        </authorList>
    </citation>
    <scope>NUCLEOTIDE SEQUENCE</scope>
    <source>
        <strain evidence="12">2A</strain>
    </source>
</reference>
<evidence type="ECO:0000256" key="1">
    <source>
        <dbReference type="ARBA" id="ARBA00004370"/>
    </source>
</evidence>
<dbReference type="AlphaFoldDB" id="A0A899G155"/>
<keyword evidence="6" id="KW-0446">Lipid-binding</keyword>
<dbReference type="Proteomes" id="UP000663699">
    <property type="component" value="Chromosome 5"/>
</dbReference>
<dbReference type="GO" id="GO:0008289">
    <property type="term" value="F:lipid binding"/>
    <property type="evidence" value="ECO:0007669"/>
    <property type="project" value="UniProtKB-KW"/>
</dbReference>
<evidence type="ECO:0000256" key="6">
    <source>
        <dbReference type="ARBA" id="ARBA00023121"/>
    </source>
</evidence>
<keyword evidence="5" id="KW-0445">Lipid transport</keyword>
<comment type="similarity">
    <text evidence="9">Belongs to the MDM12 family.</text>
</comment>
<dbReference type="Pfam" id="PF26544">
    <property type="entry name" value="Mdm12"/>
    <property type="match status" value="3"/>
</dbReference>
<comment type="subunit">
    <text evidence="9">Component of the ER-mitochondria encounter structure (ERMES) or MDM complex, composed of MMM1, MDM10, MDM12 and MDM34. A MMM1 homodimer associates with one molecule of MDM12 on each side in a pairwise head-to-tail manner, and the SMP-LTD domains of MMM1 and MDM12 generate a continuous hydrophobic tunnel for phospholipid trafficking.</text>
</comment>
<keyword evidence="4 9" id="KW-0256">Endoplasmic reticulum</keyword>
<keyword evidence="13" id="KW-1185">Reference proteome</keyword>
<dbReference type="EMBL" id="CP054536">
    <property type="protein sequence ID" value="QSL65088.1"/>
    <property type="molecule type" value="Genomic_DNA"/>
</dbReference>
<dbReference type="GO" id="GO:1990456">
    <property type="term" value="P:mitochondrion-endoplasmic reticulum membrane tethering"/>
    <property type="evidence" value="ECO:0007669"/>
    <property type="project" value="TreeGrafter"/>
</dbReference>